<dbReference type="PANTHER" id="PTHR34461:SF2">
    <property type="entry name" value="EXPRESSED PROTEIN"/>
    <property type="match status" value="1"/>
</dbReference>
<organism evidence="2 3">
    <name type="scientific">Eruca vesicaria subsp. sativa</name>
    <name type="common">Garden rocket</name>
    <name type="synonym">Eruca sativa</name>
    <dbReference type="NCBI Taxonomy" id="29727"/>
    <lineage>
        <taxon>Eukaryota</taxon>
        <taxon>Viridiplantae</taxon>
        <taxon>Streptophyta</taxon>
        <taxon>Embryophyta</taxon>
        <taxon>Tracheophyta</taxon>
        <taxon>Spermatophyta</taxon>
        <taxon>Magnoliopsida</taxon>
        <taxon>eudicotyledons</taxon>
        <taxon>Gunneridae</taxon>
        <taxon>Pentapetalae</taxon>
        <taxon>rosids</taxon>
        <taxon>malvids</taxon>
        <taxon>Brassicales</taxon>
        <taxon>Brassicaceae</taxon>
        <taxon>Brassiceae</taxon>
        <taxon>Eruca</taxon>
    </lineage>
</organism>
<reference evidence="2 3" key="1">
    <citation type="submission" date="2022-03" db="EMBL/GenBank/DDBJ databases">
        <authorList>
            <person name="Macdonald S."/>
            <person name="Ahmed S."/>
            <person name="Newling K."/>
        </authorList>
    </citation>
    <scope>NUCLEOTIDE SEQUENCE [LARGE SCALE GENOMIC DNA]</scope>
</reference>
<gene>
    <name evidence="2" type="ORF">ERUC_LOCUS26127</name>
</gene>
<protein>
    <submittedName>
        <fullName evidence="2">Uncharacterized protein</fullName>
    </submittedName>
</protein>
<feature type="compositionally biased region" description="Basic and acidic residues" evidence="1">
    <location>
        <begin position="561"/>
        <end position="573"/>
    </location>
</feature>
<accession>A0ABC8KT83</accession>
<dbReference type="PANTHER" id="PTHR34461">
    <property type="entry name" value="EXPRESSED PROTEIN"/>
    <property type="match status" value="1"/>
</dbReference>
<proteinExistence type="predicted"/>
<feature type="region of interest" description="Disordered" evidence="1">
    <location>
        <begin position="524"/>
        <end position="576"/>
    </location>
</feature>
<dbReference type="EMBL" id="CAKOAT010286265">
    <property type="protein sequence ID" value="CAH8360371.1"/>
    <property type="molecule type" value="Genomic_DNA"/>
</dbReference>
<keyword evidence="3" id="KW-1185">Reference proteome</keyword>
<evidence type="ECO:0000256" key="1">
    <source>
        <dbReference type="SAM" id="MobiDB-lite"/>
    </source>
</evidence>
<comment type="caution">
    <text evidence="2">The sequence shown here is derived from an EMBL/GenBank/DDBJ whole genome shotgun (WGS) entry which is preliminary data.</text>
</comment>
<name>A0ABC8KT83_ERUVS</name>
<dbReference type="Proteomes" id="UP001642260">
    <property type="component" value="Unassembled WGS sequence"/>
</dbReference>
<sequence>MVEVRSSTHLNSQLHYIHTIKNGSIKIVANVVASGKSKLKFKPLVDVYNGGNAEGEVPMVSRVVRDLEKNDSEMTESACTFGAKVDTEEGFDMTLRKFRKQCREKKRKRRGDTETSSQVKVEEEGCEVEEPLSSWDTKCSKRRKKSHKRKVMCGSSSSLYAKEVGLPVLCDVKVEAFWDEVVTVDVNLENLIEDEGCDFEEPICSWNTKRSKKKLKTKCGSTSTPSAKKVDLPVLCDVKSEASWDDSYLVPGAMDTIPTDSYEEPESTLNKELVEEILHDLPKDARLVLHPSPEPNSPGIVALEEPITTKPVDNTVEDALEEFIDAKKTSCCLIGNIALENVLCGSVSREEDVLEVPQSSESETIACFKDLSYSCANSGSSGSEEVKEDGKSNDSKTNLDMITTGFEIMKIDAPEILAGLDISITGLEIVKVDAPETLATDISDSLTMNYGVGNTELVWVNEDISNDELHEATDIIQLTGCCDSTDNLISLEEDYLPKRLQPSSVNVDEAGDSQLFQAPIDEVKTAEESDSTQQQELHSQPEKLLSGRKTLSPNSQAKLCKAMEHSDSPEKMGKKSKGKLYFSSQNSHRILKAQGLEVDVVPNPKQAIRKANSKTQRVTNKFSRRETQAAKPQPFSTGSTSLQGCTQKAIAFSQGQMRDFQYVAARLTKELKAMRQITKRCLLAESNPSTMPECNSDEMKTLIGKAEKTEESSKKWLSMIERDCNRFCKLMGMVREDSPATENIVHKTKRIKFADDAGGDLCHVKVFEVDLESES</sequence>
<dbReference type="AlphaFoldDB" id="A0ABC8KT83"/>
<feature type="region of interest" description="Disordered" evidence="1">
    <location>
        <begin position="609"/>
        <end position="641"/>
    </location>
</feature>
<evidence type="ECO:0000313" key="3">
    <source>
        <dbReference type="Proteomes" id="UP001642260"/>
    </source>
</evidence>
<evidence type="ECO:0000313" key="2">
    <source>
        <dbReference type="EMBL" id="CAH8360371.1"/>
    </source>
</evidence>